<protein>
    <submittedName>
        <fullName evidence="2">Aldo/keto reductase</fullName>
    </submittedName>
</protein>
<organism evidence="2 3">
    <name type="scientific">Marinactinospora rubrisoli</name>
    <dbReference type="NCBI Taxonomy" id="2715399"/>
    <lineage>
        <taxon>Bacteria</taxon>
        <taxon>Bacillati</taxon>
        <taxon>Actinomycetota</taxon>
        <taxon>Actinomycetes</taxon>
        <taxon>Streptosporangiales</taxon>
        <taxon>Nocardiopsidaceae</taxon>
        <taxon>Marinactinospora</taxon>
    </lineage>
</organism>
<keyword evidence="3" id="KW-1185">Reference proteome</keyword>
<feature type="domain" description="NADP-dependent oxidoreductase" evidence="1">
    <location>
        <begin position="18"/>
        <end position="326"/>
    </location>
</feature>
<accession>A0ABW2KEU7</accession>
<dbReference type="InterPro" id="IPR050523">
    <property type="entry name" value="AKR_Detox_Biosynth"/>
</dbReference>
<dbReference type="Gene3D" id="3.20.20.100">
    <property type="entry name" value="NADP-dependent oxidoreductase domain"/>
    <property type="match status" value="1"/>
</dbReference>
<dbReference type="InterPro" id="IPR036812">
    <property type="entry name" value="NAD(P)_OxRdtase_dom_sf"/>
</dbReference>
<evidence type="ECO:0000313" key="3">
    <source>
        <dbReference type="Proteomes" id="UP001596540"/>
    </source>
</evidence>
<sequence>MRYRTIGSGPAARRVSTICLGALPFGSTVDEPTSYAILDRFVEAGGTFVDTSNNYAFWVPGHQGGESETVLGRWRADRGAGDEITIATKLGAQPRTPGGGLADAEGLSAAAVRTAAARSRERLGMDRLDLLYTHIEDRSVPLEETLGALADEVAASRVGLLGVSNHAVWRVERARALSRDRGWPGYEVLQYRYSYLQPRPDVPLPEDGHVHAGPDLLDYVRAEAADGSGPVLVVYTTLLSGAYTNPAKTLSAPYDHPGTGRRLAALRDVAKEADATPNQVVLSWLLDGDPPVIPLVGVSSVTQLDEVLAAVDLTLTADQRHRLDEAR</sequence>
<evidence type="ECO:0000313" key="2">
    <source>
        <dbReference type="EMBL" id="MFC7328544.1"/>
    </source>
</evidence>
<dbReference type="PANTHER" id="PTHR43364">
    <property type="entry name" value="NADH-SPECIFIC METHYLGLYOXAL REDUCTASE-RELATED"/>
    <property type="match status" value="1"/>
</dbReference>
<dbReference type="EMBL" id="JBHTBH010000005">
    <property type="protein sequence ID" value="MFC7328544.1"/>
    <property type="molecule type" value="Genomic_DNA"/>
</dbReference>
<comment type="caution">
    <text evidence="2">The sequence shown here is derived from an EMBL/GenBank/DDBJ whole genome shotgun (WGS) entry which is preliminary data.</text>
</comment>
<dbReference type="Pfam" id="PF00248">
    <property type="entry name" value="Aldo_ket_red"/>
    <property type="match status" value="1"/>
</dbReference>
<dbReference type="Proteomes" id="UP001596540">
    <property type="component" value="Unassembled WGS sequence"/>
</dbReference>
<gene>
    <name evidence="2" type="ORF">ACFQRF_12400</name>
</gene>
<dbReference type="InterPro" id="IPR023210">
    <property type="entry name" value="NADP_OxRdtase_dom"/>
</dbReference>
<dbReference type="SUPFAM" id="SSF51430">
    <property type="entry name" value="NAD(P)-linked oxidoreductase"/>
    <property type="match status" value="1"/>
</dbReference>
<dbReference type="RefSeq" id="WP_379871194.1">
    <property type="nucleotide sequence ID" value="NZ_JBHTBH010000005.1"/>
</dbReference>
<dbReference type="PANTHER" id="PTHR43364:SF6">
    <property type="entry name" value="OXIDOREDUCTASE-RELATED"/>
    <property type="match status" value="1"/>
</dbReference>
<name>A0ABW2KEU7_9ACTN</name>
<evidence type="ECO:0000259" key="1">
    <source>
        <dbReference type="Pfam" id="PF00248"/>
    </source>
</evidence>
<proteinExistence type="predicted"/>
<reference evidence="3" key="1">
    <citation type="journal article" date="2019" name="Int. J. Syst. Evol. Microbiol.">
        <title>The Global Catalogue of Microorganisms (GCM) 10K type strain sequencing project: providing services to taxonomists for standard genome sequencing and annotation.</title>
        <authorList>
            <consortium name="The Broad Institute Genomics Platform"/>
            <consortium name="The Broad Institute Genome Sequencing Center for Infectious Disease"/>
            <person name="Wu L."/>
            <person name="Ma J."/>
        </authorList>
    </citation>
    <scope>NUCLEOTIDE SEQUENCE [LARGE SCALE GENOMIC DNA]</scope>
    <source>
        <strain evidence="3">CGMCC 4.7382</strain>
    </source>
</reference>